<feature type="non-terminal residue" evidence="11">
    <location>
        <position position="375"/>
    </location>
</feature>
<evidence type="ECO:0000256" key="5">
    <source>
        <dbReference type="ARBA" id="ARBA00023015"/>
    </source>
</evidence>
<dbReference type="GO" id="GO:0003677">
    <property type="term" value="F:DNA binding"/>
    <property type="evidence" value="ECO:0007669"/>
    <property type="project" value="InterPro"/>
</dbReference>
<dbReference type="GO" id="GO:0008270">
    <property type="term" value="F:zinc ion binding"/>
    <property type="evidence" value="ECO:0007669"/>
    <property type="project" value="UniProtKB-KW"/>
</dbReference>
<evidence type="ECO:0000256" key="9">
    <source>
        <dbReference type="SAM" id="MobiDB-lite"/>
    </source>
</evidence>
<dbReference type="SUPFAM" id="SSF53098">
    <property type="entry name" value="Ribonuclease H-like"/>
    <property type="match status" value="1"/>
</dbReference>
<name>A0A3E2GUX1_SCYLI</name>
<dbReference type="EMBL" id="NCSJ02000379">
    <property type="protein sequence ID" value="RFU24974.1"/>
    <property type="molecule type" value="Genomic_DNA"/>
</dbReference>
<dbReference type="PANTHER" id="PTHR46481">
    <property type="entry name" value="ZINC FINGER BED DOMAIN-CONTAINING PROTEIN 4"/>
    <property type="match status" value="1"/>
</dbReference>
<dbReference type="Proteomes" id="UP000258309">
    <property type="component" value="Unassembled WGS sequence"/>
</dbReference>
<keyword evidence="5" id="KW-0805">Transcription regulation</keyword>
<evidence type="ECO:0000256" key="2">
    <source>
        <dbReference type="ARBA" id="ARBA00022723"/>
    </source>
</evidence>
<keyword evidence="6" id="KW-0804">Transcription</keyword>
<feature type="region of interest" description="Disordered" evidence="9">
    <location>
        <begin position="19"/>
        <end position="43"/>
    </location>
</feature>
<evidence type="ECO:0000256" key="7">
    <source>
        <dbReference type="ARBA" id="ARBA00023242"/>
    </source>
</evidence>
<dbReference type="AlphaFoldDB" id="A0A3E2GUX1"/>
<dbReference type="GO" id="GO:0005634">
    <property type="term" value="C:nucleus"/>
    <property type="evidence" value="ECO:0007669"/>
    <property type="project" value="UniProtKB-SubCell"/>
</dbReference>
<reference evidence="11 12" key="1">
    <citation type="submission" date="2018-05" db="EMBL/GenBank/DDBJ databases">
        <title>Draft genome sequence of Scytalidium lignicola DSM 105466, a ubiquitous saprotrophic fungus.</title>
        <authorList>
            <person name="Buettner E."/>
            <person name="Gebauer A.M."/>
            <person name="Hofrichter M."/>
            <person name="Liers C."/>
            <person name="Kellner H."/>
        </authorList>
    </citation>
    <scope>NUCLEOTIDE SEQUENCE [LARGE SCALE GENOMIC DNA]</scope>
    <source>
        <strain evidence="11 12">DSM 105466</strain>
    </source>
</reference>
<feature type="domain" description="BED-type" evidence="10">
    <location>
        <begin position="112"/>
        <end position="178"/>
    </location>
</feature>
<gene>
    <name evidence="11" type="ORF">B7463_g11361</name>
</gene>
<evidence type="ECO:0000259" key="10">
    <source>
        <dbReference type="PROSITE" id="PS50808"/>
    </source>
</evidence>
<feature type="compositionally biased region" description="Polar residues" evidence="9">
    <location>
        <begin position="20"/>
        <end position="43"/>
    </location>
</feature>
<feature type="non-terminal residue" evidence="11">
    <location>
        <position position="1"/>
    </location>
</feature>
<dbReference type="PROSITE" id="PS50808">
    <property type="entry name" value="ZF_BED"/>
    <property type="match status" value="1"/>
</dbReference>
<evidence type="ECO:0000256" key="4">
    <source>
        <dbReference type="ARBA" id="ARBA00022833"/>
    </source>
</evidence>
<keyword evidence="12" id="KW-1185">Reference proteome</keyword>
<sequence>MPIQSNLNSVLVSSQVGSHAMSNQSESESILRSSQIESEQSDTGFDEALSIDIISVLEKDNDNTYLGFSTVSNKRYVLWNSTQHLQWITMWAAKLQGKPNLSQFLDIKWGKSRDSKTWDDFSQAMDIQDGLPKAICRTCWKAYSHPDIRNGGSSTGTLKRHLAICPGSKQHKITMRKDLEDILEDRQWSSEGTKIPCMAHVVQLVVKAMLAAFDIQLDENIEQDEDIERDEEPAIPIESNDGTVASAIKKICTLSTIISRSGIKTDLLLTKQSEIEQKRLLRPKIDFDIRWNSTYDMILRAKRLRYSLKSWLEEQMEKEPTLDRLILTNTDWKKLDYLIFLLHPFALVTTGSNTVIWPGFAVEMITGTLKTYHAY</sequence>
<evidence type="ECO:0000256" key="6">
    <source>
        <dbReference type="ARBA" id="ARBA00023163"/>
    </source>
</evidence>
<keyword evidence="3 8" id="KW-0863">Zinc-finger</keyword>
<evidence type="ECO:0000256" key="1">
    <source>
        <dbReference type="ARBA" id="ARBA00004123"/>
    </source>
</evidence>
<keyword evidence="7" id="KW-0539">Nucleus</keyword>
<accession>A0A3E2GUX1</accession>
<dbReference type="InterPro" id="IPR012337">
    <property type="entry name" value="RNaseH-like_sf"/>
</dbReference>
<organism evidence="11 12">
    <name type="scientific">Scytalidium lignicola</name>
    <name type="common">Hyphomycete</name>
    <dbReference type="NCBI Taxonomy" id="5539"/>
    <lineage>
        <taxon>Eukaryota</taxon>
        <taxon>Fungi</taxon>
        <taxon>Dikarya</taxon>
        <taxon>Ascomycota</taxon>
        <taxon>Pezizomycotina</taxon>
        <taxon>Leotiomycetes</taxon>
        <taxon>Leotiomycetes incertae sedis</taxon>
        <taxon>Scytalidium</taxon>
    </lineage>
</organism>
<evidence type="ECO:0000313" key="11">
    <source>
        <dbReference type="EMBL" id="RFU24974.1"/>
    </source>
</evidence>
<comment type="subcellular location">
    <subcellularLocation>
        <location evidence="1">Nucleus</location>
    </subcellularLocation>
</comment>
<evidence type="ECO:0000256" key="3">
    <source>
        <dbReference type="ARBA" id="ARBA00022771"/>
    </source>
</evidence>
<dbReference type="OrthoDB" id="4505704at2759"/>
<dbReference type="SMART" id="SM00614">
    <property type="entry name" value="ZnF_BED"/>
    <property type="match status" value="1"/>
</dbReference>
<dbReference type="PANTHER" id="PTHR46481:SF10">
    <property type="entry name" value="ZINC FINGER BED DOMAIN-CONTAINING PROTEIN 39"/>
    <property type="match status" value="1"/>
</dbReference>
<dbReference type="InterPro" id="IPR052035">
    <property type="entry name" value="ZnF_BED_domain_contain"/>
</dbReference>
<evidence type="ECO:0000256" key="8">
    <source>
        <dbReference type="PROSITE-ProRule" id="PRU00027"/>
    </source>
</evidence>
<proteinExistence type="predicted"/>
<protein>
    <recommendedName>
        <fullName evidence="10">BED-type domain-containing protein</fullName>
    </recommendedName>
</protein>
<comment type="caution">
    <text evidence="11">The sequence shown here is derived from an EMBL/GenBank/DDBJ whole genome shotgun (WGS) entry which is preliminary data.</text>
</comment>
<keyword evidence="4" id="KW-0862">Zinc</keyword>
<keyword evidence="2" id="KW-0479">Metal-binding</keyword>
<dbReference type="InterPro" id="IPR003656">
    <property type="entry name" value="Znf_BED"/>
</dbReference>
<evidence type="ECO:0000313" key="12">
    <source>
        <dbReference type="Proteomes" id="UP000258309"/>
    </source>
</evidence>